<evidence type="ECO:0000256" key="1">
    <source>
        <dbReference type="ARBA" id="ARBA00005709"/>
    </source>
</evidence>
<evidence type="ECO:0000259" key="6">
    <source>
        <dbReference type="Pfam" id="PF00700"/>
    </source>
</evidence>
<evidence type="ECO:0000256" key="4">
    <source>
        <dbReference type="RuleBase" id="RU362073"/>
    </source>
</evidence>
<dbReference type="InterPro" id="IPR001029">
    <property type="entry name" value="Flagellin_N"/>
</dbReference>
<dbReference type="PANTHER" id="PTHR42792:SF2">
    <property type="entry name" value="FLAGELLIN"/>
    <property type="match status" value="1"/>
</dbReference>
<dbReference type="EMBL" id="LGCI01000005">
    <property type="protein sequence ID" value="KOY82364.1"/>
    <property type="molecule type" value="Genomic_DNA"/>
</dbReference>
<evidence type="ECO:0000256" key="2">
    <source>
        <dbReference type="ARBA" id="ARBA00020110"/>
    </source>
</evidence>
<comment type="function">
    <text evidence="4">Flagellin is the subunit protein which polymerizes to form the filaments of bacterial flagella.</text>
</comment>
<keyword evidence="8" id="KW-1185">Reference proteome</keyword>
<accession>A0A0N0CW57</accession>
<dbReference type="Proteomes" id="UP000037977">
    <property type="component" value="Unassembled WGS sequence"/>
</dbReference>
<feature type="domain" description="Flagellin N-terminal" evidence="5">
    <location>
        <begin position="171"/>
        <end position="275"/>
    </location>
</feature>
<dbReference type="AlphaFoldDB" id="A0A0N0CW57"/>
<comment type="subcellular location">
    <subcellularLocation>
        <location evidence="4">Secreted</location>
    </subcellularLocation>
    <subcellularLocation>
        <location evidence="4">Bacterial flagellum</location>
    </subcellularLocation>
</comment>
<feature type="domain" description="Flagellin N-terminal" evidence="5">
    <location>
        <begin position="3"/>
        <end position="103"/>
    </location>
</feature>
<evidence type="ECO:0000259" key="5">
    <source>
        <dbReference type="Pfam" id="PF00669"/>
    </source>
</evidence>
<dbReference type="GO" id="GO:0005576">
    <property type="term" value="C:extracellular region"/>
    <property type="evidence" value="ECO:0007669"/>
    <property type="project" value="UniProtKB-SubCell"/>
</dbReference>
<feature type="domain" description="Flagellin C-terminal" evidence="6">
    <location>
        <begin position="326"/>
        <end position="411"/>
    </location>
</feature>
<dbReference type="InterPro" id="IPR001492">
    <property type="entry name" value="Flagellin"/>
</dbReference>
<name>A0A0N0CW57_9BACI</name>
<proteinExistence type="inferred from homology"/>
<comment type="similarity">
    <text evidence="1 4">Belongs to the bacterial flagellin family.</text>
</comment>
<comment type="caution">
    <text evidence="7">The sequence shown here is derived from an EMBL/GenBank/DDBJ whole genome shotgun (WGS) entry which is preliminary data.</text>
</comment>
<reference evidence="7 8" key="1">
    <citation type="submission" date="2015-07" db="EMBL/GenBank/DDBJ databases">
        <title>Genome sequencing project for genomic taxonomy and phylogenomics of Bacillus-like bacteria.</title>
        <authorList>
            <person name="Liu B."/>
            <person name="Wang J."/>
            <person name="Zhu Y."/>
            <person name="Liu G."/>
            <person name="Chen Q."/>
            <person name="Chen Z."/>
            <person name="Che J."/>
            <person name="Ge C."/>
            <person name="Shi H."/>
            <person name="Pan Z."/>
            <person name="Liu X."/>
        </authorList>
    </citation>
    <scope>NUCLEOTIDE SEQUENCE [LARGE SCALE GENOMIC DNA]</scope>
    <source>
        <strain evidence="7 8">DSM 54</strain>
    </source>
</reference>
<keyword evidence="4" id="KW-0964">Secreted</keyword>
<gene>
    <name evidence="7" type="ORF">ADM90_03190</name>
</gene>
<dbReference type="GO" id="GO:0005198">
    <property type="term" value="F:structural molecule activity"/>
    <property type="evidence" value="ECO:0007669"/>
    <property type="project" value="UniProtKB-UniRule"/>
</dbReference>
<dbReference type="PATRIC" id="fig|33935.3.peg.44"/>
<organism evidence="7 8">
    <name type="scientific">Lysinibacillus macroides</name>
    <dbReference type="NCBI Taxonomy" id="33935"/>
    <lineage>
        <taxon>Bacteria</taxon>
        <taxon>Bacillati</taxon>
        <taxon>Bacillota</taxon>
        <taxon>Bacilli</taxon>
        <taxon>Bacillales</taxon>
        <taxon>Bacillaceae</taxon>
        <taxon>Lysinibacillus</taxon>
    </lineage>
</organism>
<dbReference type="Pfam" id="PF00669">
    <property type="entry name" value="Flagellin_N"/>
    <property type="match status" value="2"/>
</dbReference>
<evidence type="ECO:0000313" key="8">
    <source>
        <dbReference type="Proteomes" id="UP000037977"/>
    </source>
</evidence>
<evidence type="ECO:0000313" key="7">
    <source>
        <dbReference type="EMBL" id="KOY82364.1"/>
    </source>
</evidence>
<dbReference type="Pfam" id="PF00700">
    <property type="entry name" value="Flagellin_C"/>
    <property type="match status" value="1"/>
</dbReference>
<sequence length="412" mass="42780">MRIQNNIAAFNAHRNLANNTTNTSKHLEKLSSGFRINRAGDDAAGLAISEKMRGQIRGLQMASKNAQDGISLIKTAEGALEETHAILQRMRELAVQASTQTNERGNVAGNAASAAALQASAAVLRGSSATLSASAAVLRESATKLQASADALTSSAARLQASADLLQAAGRLASAASKAASAAGKAASAAGKAGSAAGKTASATNKAASAATKANSASVKNASATLKAGKGEGNTDAASNKDIGKIQEELTALRSEVDRISEQTEFNNMKLLDGTYQAKKLHIGANQGQNIEINIANMDLKGLNLTDDQGNNLMEITSRAEADASIKKIDDAITKVSTERSRLGAVQNRLEHTVKNLGTSAENLSDAESRIRDADMAKEMMGFTKNNILMQAAQSMLAQANQQPQGVLQLLQ</sequence>
<protein>
    <recommendedName>
        <fullName evidence="2 4">Flagellin</fullName>
    </recommendedName>
</protein>
<dbReference type="SUPFAM" id="SSF64518">
    <property type="entry name" value="Phase 1 flagellin"/>
    <property type="match status" value="1"/>
</dbReference>
<dbReference type="InterPro" id="IPR042187">
    <property type="entry name" value="Flagellin_C_sub2"/>
</dbReference>
<dbReference type="InterPro" id="IPR046358">
    <property type="entry name" value="Flagellin_C"/>
</dbReference>
<evidence type="ECO:0000256" key="3">
    <source>
        <dbReference type="ARBA" id="ARBA00023143"/>
    </source>
</evidence>
<dbReference type="OrthoDB" id="9796789at2"/>
<dbReference type="GO" id="GO:0009288">
    <property type="term" value="C:bacterial-type flagellum"/>
    <property type="evidence" value="ECO:0007669"/>
    <property type="project" value="UniProtKB-SubCell"/>
</dbReference>
<dbReference type="Gene3D" id="6.10.10.10">
    <property type="entry name" value="Flagellar export chaperone, C-terminal domain"/>
    <property type="match status" value="1"/>
</dbReference>
<dbReference type="RefSeq" id="WP_053993617.1">
    <property type="nucleotide sequence ID" value="NZ_CP065643.1"/>
</dbReference>
<keyword evidence="3 4" id="KW-0975">Bacterial flagellum</keyword>
<dbReference type="PANTHER" id="PTHR42792">
    <property type="entry name" value="FLAGELLIN"/>
    <property type="match status" value="1"/>
</dbReference>
<dbReference type="STRING" id="33935.ADM90_03190"/>
<dbReference type="PRINTS" id="PR00207">
    <property type="entry name" value="FLAGELLIN"/>
</dbReference>
<dbReference type="Gene3D" id="1.20.1330.10">
    <property type="entry name" value="f41 fragment of flagellin, N-terminal domain"/>
    <property type="match status" value="3"/>
</dbReference>